<keyword evidence="9" id="KW-0732">Signal</keyword>
<keyword evidence="3 9" id="KW-0052">Apoplast</keyword>
<feature type="signal peptide" evidence="9">
    <location>
        <begin position="1"/>
        <end position="28"/>
    </location>
</feature>
<evidence type="ECO:0000256" key="7">
    <source>
        <dbReference type="PIRSR" id="PIRSR601929-1"/>
    </source>
</evidence>
<dbReference type="Pfam" id="PF00190">
    <property type="entry name" value="Cupin_1"/>
    <property type="match status" value="1"/>
</dbReference>
<evidence type="ECO:0000256" key="4">
    <source>
        <dbReference type="ARBA" id="ARBA00022525"/>
    </source>
</evidence>
<accession>A0A1Y1HVT5</accession>
<dbReference type="GO" id="GO:0048046">
    <property type="term" value="C:apoplast"/>
    <property type="evidence" value="ECO:0007669"/>
    <property type="project" value="UniProtKB-SubCell"/>
</dbReference>
<keyword evidence="12" id="KW-1185">Reference proteome</keyword>
<name>A0A1Y1HVT5_KLENI</name>
<feature type="binding site" evidence="8">
    <location>
        <position position="113"/>
    </location>
    <ligand>
        <name>Mn(2+)</name>
        <dbReference type="ChEBI" id="CHEBI:29035"/>
    </ligand>
</feature>
<feature type="binding site" evidence="8">
    <location>
        <position position="106"/>
    </location>
    <ligand>
        <name>Mn(2+)</name>
        <dbReference type="ChEBI" id="CHEBI:29035"/>
    </ligand>
</feature>
<dbReference type="OrthoDB" id="1921208at2759"/>
<keyword evidence="6 7" id="KW-0464">Manganese</keyword>
<evidence type="ECO:0000256" key="1">
    <source>
        <dbReference type="ARBA" id="ARBA00004271"/>
    </source>
</evidence>
<dbReference type="InterPro" id="IPR006045">
    <property type="entry name" value="Cupin_1"/>
</dbReference>
<feature type="binding site" evidence="7">
    <location>
        <position position="113"/>
    </location>
    <ligand>
        <name>oxalate</name>
        <dbReference type="ChEBI" id="CHEBI:30623"/>
    </ligand>
</feature>
<sequence length="290" mass="29678">MALSSRASIQTFLASALVALWFAARAQGQAAGAEALYSGAPVQDFAPGLATGDFVKSLTGTPPAANPSGSGGQLRLLNANNFPAVMGQGVAIALINFNPCGQNILHTHPRATEISYVVSGKVLVGFVDTGANLTLHLNVMNPGDVTLFPQGLMHFQQEIGNAPAVLVSAFNNENPGVVPIPATTFQFPPEIIAVAFGQTSVNSVNAFFANLPANLAQGSLSPGGICQTIFSKNYAAPGPPAPAVPTSPGSGYRKLLSGEELPGEFTGPKEVLSLHFDPGMLISGGGDVLS</sequence>
<dbReference type="PRINTS" id="PR00325">
    <property type="entry name" value="GERMIN"/>
</dbReference>
<organism evidence="11 12">
    <name type="scientific">Klebsormidium nitens</name>
    <name type="common">Green alga</name>
    <name type="synonym">Ulothrix nitens</name>
    <dbReference type="NCBI Taxonomy" id="105231"/>
    <lineage>
        <taxon>Eukaryota</taxon>
        <taxon>Viridiplantae</taxon>
        <taxon>Streptophyta</taxon>
        <taxon>Klebsormidiophyceae</taxon>
        <taxon>Klebsormidiales</taxon>
        <taxon>Klebsormidiaceae</taxon>
        <taxon>Klebsormidium</taxon>
    </lineage>
</organism>
<evidence type="ECO:0000313" key="11">
    <source>
        <dbReference type="EMBL" id="GAQ81309.1"/>
    </source>
</evidence>
<feature type="domain" description="Cupin type-1" evidence="10">
    <location>
        <begin position="56"/>
        <end position="205"/>
    </location>
</feature>
<proteinExistence type="inferred from homology"/>
<feature type="binding site" evidence="7">
    <location>
        <position position="108"/>
    </location>
    <ligand>
        <name>oxalate</name>
        <dbReference type="ChEBI" id="CHEBI:30623"/>
    </ligand>
</feature>
<evidence type="ECO:0000313" key="12">
    <source>
        <dbReference type="Proteomes" id="UP000054558"/>
    </source>
</evidence>
<keyword evidence="5 7" id="KW-0479">Metal-binding</keyword>
<evidence type="ECO:0000259" key="10">
    <source>
        <dbReference type="SMART" id="SM00835"/>
    </source>
</evidence>
<evidence type="ECO:0000256" key="3">
    <source>
        <dbReference type="ARBA" id="ARBA00022523"/>
    </source>
</evidence>
<dbReference type="Gene3D" id="2.60.120.10">
    <property type="entry name" value="Jelly Rolls"/>
    <property type="match status" value="1"/>
</dbReference>
<feature type="binding site" evidence="8">
    <location>
        <position position="154"/>
    </location>
    <ligand>
        <name>Mn(2+)</name>
        <dbReference type="ChEBI" id="CHEBI:29035"/>
    </ligand>
</feature>
<evidence type="ECO:0000256" key="8">
    <source>
        <dbReference type="PIRSR" id="PIRSR601929-2"/>
    </source>
</evidence>
<dbReference type="AlphaFoldDB" id="A0A1Y1HVT5"/>
<evidence type="ECO:0000256" key="5">
    <source>
        <dbReference type="ARBA" id="ARBA00022723"/>
    </source>
</evidence>
<dbReference type="SUPFAM" id="SSF51182">
    <property type="entry name" value="RmlC-like cupins"/>
    <property type="match status" value="1"/>
</dbReference>
<dbReference type="InterPro" id="IPR019780">
    <property type="entry name" value="Germin_Mn-BS"/>
</dbReference>
<dbReference type="InterPro" id="IPR011051">
    <property type="entry name" value="RmlC_Cupin_sf"/>
</dbReference>
<dbReference type="SMART" id="SM00835">
    <property type="entry name" value="Cupin_1"/>
    <property type="match status" value="1"/>
</dbReference>
<dbReference type="PROSITE" id="PS00725">
    <property type="entry name" value="GERMIN"/>
    <property type="match status" value="1"/>
</dbReference>
<evidence type="ECO:0000256" key="6">
    <source>
        <dbReference type="ARBA" id="ARBA00023211"/>
    </source>
</evidence>
<dbReference type="InterPro" id="IPR014710">
    <property type="entry name" value="RmlC-like_jellyroll"/>
</dbReference>
<reference evidence="11 12" key="1">
    <citation type="journal article" date="2014" name="Nat. Commun.">
        <title>Klebsormidium flaccidum genome reveals primary factors for plant terrestrial adaptation.</title>
        <authorList>
            <person name="Hori K."/>
            <person name="Maruyama F."/>
            <person name="Fujisawa T."/>
            <person name="Togashi T."/>
            <person name="Yamamoto N."/>
            <person name="Seo M."/>
            <person name="Sato S."/>
            <person name="Yamada T."/>
            <person name="Mori H."/>
            <person name="Tajima N."/>
            <person name="Moriyama T."/>
            <person name="Ikeuchi M."/>
            <person name="Watanabe M."/>
            <person name="Wada H."/>
            <person name="Kobayashi K."/>
            <person name="Saito M."/>
            <person name="Masuda T."/>
            <person name="Sasaki-Sekimoto Y."/>
            <person name="Mashiguchi K."/>
            <person name="Awai K."/>
            <person name="Shimojima M."/>
            <person name="Masuda S."/>
            <person name="Iwai M."/>
            <person name="Nobusawa T."/>
            <person name="Narise T."/>
            <person name="Kondo S."/>
            <person name="Saito H."/>
            <person name="Sato R."/>
            <person name="Murakawa M."/>
            <person name="Ihara Y."/>
            <person name="Oshima-Yamada Y."/>
            <person name="Ohtaka K."/>
            <person name="Satoh M."/>
            <person name="Sonobe K."/>
            <person name="Ishii M."/>
            <person name="Ohtani R."/>
            <person name="Kanamori-Sato M."/>
            <person name="Honoki R."/>
            <person name="Miyazaki D."/>
            <person name="Mochizuki H."/>
            <person name="Umetsu J."/>
            <person name="Higashi K."/>
            <person name="Shibata D."/>
            <person name="Kamiya Y."/>
            <person name="Sato N."/>
            <person name="Nakamura Y."/>
            <person name="Tabata S."/>
            <person name="Ida S."/>
            <person name="Kurokawa K."/>
            <person name="Ohta H."/>
        </authorList>
    </citation>
    <scope>NUCLEOTIDE SEQUENCE [LARGE SCALE GENOMIC DNA]</scope>
    <source>
        <strain evidence="11 12">NIES-2285</strain>
    </source>
</reference>
<dbReference type="EMBL" id="DF237026">
    <property type="protein sequence ID" value="GAQ81309.1"/>
    <property type="molecule type" value="Genomic_DNA"/>
</dbReference>
<keyword evidence="4 9" id="KW-0964">Secreted</keyword>
<dbReference type="PANTHER" id="PTHR31238">
    <property type="entry name" value="GERMIN-LIKE PROTEIN SUBFAMILY 3 MEMBER 3"/>
    <property type="match status" value="1"/>
</dbReference>
<gene>
    <name evidence="11" type="ORF">KFL_000770030</name>
</gene>
<dbReference type="STRING" id="105231.A0A1Y1HVT5"/>
<dbReference type="Proteomes" id="UP000054558">
    <property type="component" value="Unassembled WGS sequence"/>
</dbReference>
<dbReference type="InterPro" id="IPR001929">
    <property type="entry name" value="Germin"/>
</dbReference>
<protein>
    <recommendedName>
        <fullName evidence="9">Germin-like protein</fullName>
    </recommendedName>
</protein>
<dbReference type="CDD" id="cd02241">
    <property type="entry name" value="cupin_OxOx"/>
    <property type="match status" value="1"/>
</dbReference>
<comment type="similarity">
    <text evidence="2 9">Belongs to the germin family.</text>
</comment>
<feature type="binding site" evidence="7">
    <location>
        <position position="103"/>
    </location>
    <ligand>
        <name>oxalate</name>
        <dbReference type="ChEBI" id="CHEBI:30623"/>
    </ligand>
</feature>
<evidence type="ECO:0000256" key="2">
    <source>
        <dbReference type="ARBA" id="ARBA00007456"/>
    </source>
</evidence>
<feature type="binding site" evidence="8">
    <location>
        <position position="108"/>
    </location>
    <ligand>
        <name>Mn(2+)</name>
        <dbReference type="ChEBI" id="CHEBI:29035"/>
    </ligand>
</feature>
<comment type="subcellular location">
    <subcellularLocation>
        <location evidence="1 9">Secreted</location>
        <location evidence="1 9">Extracellular space</location>
        <location evidence="1 9">Apoplast</location>
    </subcellularLocation>
</comment>
<feature type="chain" id="PRO_5019621439" description="Germin-like protein" evidence="9">
    <location>
        <begin position="29"/>
        <end position="290"/>
    </location>
</feature>
<dbReference type="GO" id="GO:0030145">
    <property type="term" value="F:manganese ion binding"/>
    <property type="evidence" value="ECO:0007669"/>
    <property type="project" value="UniProtKB-UniRule"/>
</dbReference>
<evidence type="ECO:0000256" key="9">
    <source>
        <dbReference type="RuleBase" id="RU366015"/>
    </source>
</evidence>